<dbReference type="SUPFAM" id="SSF49464">
    <property type="entry name" value="Carboxypeptidase regulatory domain-like"/>
    <property type="match status" value="1"/>
</dbReference>
<dbReference type="RefSeq" id="WP_381500225.1">
    <property type="nucleotide sequence ID" value="NZ_JBHUOM010000002.1"/>
</dbReference>
<evidence type="ECO:0000256" key="5">
    <source>
        <dbReference type="ARBA" id="ARBA00022729"/>
    </source>
</evidence>
<keyword evidence="7 10" id="KW-0472">Membrane</keyword>
<dbReference type="SUPFAM" id="SSF56935">
    <property type="entry name" value="Porins"/>
    <property type="match status" value="1"/>
</dbReference>
<dbReference type="InterPro" id="IPR037066">
    <property type="entry name" value="Plug_dom_sf"/>
</dbReference>
<feature type="domain" description="TonB-dependent receptor plug" evidence="14">
    <location>
        <begin position="116"/>
        <end position="251"/>
    </location>
</feature>
<reference evidence="16" key="1">
    <citation type="journal article" date="2019" name="Int. J. Syst. Evol. Microbiol.">
        <title>The Global Catalogue of Microorganisms (GCM) 10K type strain sequencing project: providing services to taxonomists for standard genome sequencing and annotation.</title>
        <authorList>
            <consortium name="The Broad Institute Genomics Platform"/>
            <consortium name="The Broad Institute Genome Sequencing Center for Infectious Disease"/>
            <person name="Wu L."/>
            <person name="Ma J."/>
        </authorList>
    </citation>
    <scope>NUCLEOTIDE SEQUENCE [LARGE SCALE GENOMIC DNA]</scope>
    <source>
        <strain evidence="16">KCTC 52490</strain>
    </source>
</reference>
<dbReference type="InterPro" id="IPR012910">
    <property type="entry name" value="Plug_dom"/>
</dbReference>
<dbReference type="PROSITE" id="PS52016">
    <property type="entry name" value="TONB_DEPENDENT_REC_3"/>
    <property type="match status" value="1"/>
</dbReference>
<evidence type="ECO:0000256" key="2">
    <source>
        <dbReference type="ARBA" id="ARBA00022448"/>
    </source>
</evidence>
<evidence type="ECO:0000313" key="16">
    <source>
        <dbReference type="Proteomes" id="UP001597512"/>
    </source>
</evidence>
<evidence type="ECO:0000256" key="9">
    <source>
        <dbReference type="ARBA" id="ARBA00023237"/>
    </source>
</evidence>
<evidence type="ECO:0000256" key="1">
    <source>
        <dbReference type="ARBA" id="ARBA00004571"/>
    </source>
</evidence>
<organism evidence="15 16">
    <name type="scientific">Spirosoma flavum</name>
    <dbReference type="NCBI Taxonomy" id="2048557"/>
    <lineage>
        <taxon>Bacteria</taxon>
        <taxon>Pseudomonadati</taxon>
        <taxon>Bacteroidota</taxon>
        <taxon>Cytophagia</taxon>
        <taxon>Cytophagales</taxon>
        <taxon>Cytophagaceae</taxon>
        <taxon>Spirosoma</taxon>
    </lineage>
</organism>
<dbReference type="InterPro" id="IPR039426">
    <property type="entry name" value="TonB-dep_rcpt-like"/>
</dbReference>
<gene>
    <name evidence="15" type="ORF">ACFS25_11550</name>
</gene>
<evidence type="ECO:0000256" key="10">
    <source>
        <dbReference type="PROSITE-ProRule" id="PRU01360"/>
    </source>
</evidence>
<evidence type="ECO:0000256" key="3">
    <source>
        <dbReference type="ARBA" id="ARBA00022452"/>
    </source>
</evidence>
<dbReference type="InterPro" id="IPR023996">
    <property type="entry name" value="TonB-dep_OMP_SusC/RagA"/>
</dbReference>
<accession>A0ABW6AJY7</accession>
<comment type="similarity">
    <text evidence="10 11">Belongs to the TonB-dependent receptor family.</text>
</comment>
<keyword evidence="8" id="KW-0675">Receptor</keyword>
<dbReference type="Gene3D" id="2.60.40.1120">
    <property type="entry name" value="Carboxypeptidase-like, regulatory domain"/>
    <property type="match status" value="1"/>
</dbReference>
<dbReference type="PANTHER" id="PTHR30069:SF29">
    <property type="entry name" value="HEMOGLOBIN AND HEMOGLOBIN-HAPTOGLOBIN-BINDING PROTEIN 1-RELATED"/>
    <property type="match status" value="1"/>
</dbReference>
<dbReference type="Gene3D" id="2.170.130.10">
    <property type="entry name" value="TonB-dependent receptor, plug domain"/>
    <property type="match status" value="1"/>
</dbReference>
<sequence length="1017" mass="110075">MNRKLLLSFWLFFGLIGVAIAQDQAITGRVTDSQGSPIPGASVVLKGRSIGTNSDASGNFRLNAPSNGTIVFSFIGFATQEVAIGNRSIVNVTLADGNQQLEEVIVTGLATSVKRSNAANAVASIGANQISGVTKPQTVDGALNGKITGVNITANSGAPGGGFSVKLRGISSVTQNSEPLYIIDGVYIDNSQFATGAGTSSFNGATGQTAGTQDQASNRIADINPEDIENIEVLKGPSAAAIYGTRANAGVILITTKKGKNGQTVVNLGQDIGFAEVNKFAGMGASPWTASTLSGRSILVSDDRMLQLYNAAGGDNAKRYDYEREIYGQKGLLRNTKLNVSGGTDKLRYYVNGSVLSEDGVQKATGFKRNSFRANIDAKLSNFVDISVGSNFINSSSSRGFSGNDNNGVSLGYNLAYLPPWLEQHRNADGTYPANPFTGQNVFQVVDEMRNIEQTNRFIQSLTANFYLLNKKNHQLKFSVQGGLDYILGEAQAYSPSDMQYWVNVGKGYFGAVRNTTNRSFNTNVQGFLVDNLQLDNGFNFTTSLGTVRLTNSQTQSYIEGRGLKPGPNKNPNTADTRVTDTYLLESQDVGFVAQEEINWKDRIIATGGIRMDRSSLNGDNTKLYAFPKASLAVNVANFDFWKSKDLVSSLKFRAAYGQTGRSASFGNTFTSLTNYSIDGKSGVAVPQILGNANAKPETATEIETGVDVGFFNNRLTLEATYYDKRVLNFLYQYQLAPSTGATQINAYPVGDLKNQGIELSLNAQIIKKRGFNWNSTLNYWFNRTNVTRLDVPSFTVPSSGFGGFGTNQILKPAADGTTYSPTAWYGSPYDANGNPTAYNDFQPKFNLSSYNTFTFLNNFSFSFLLHWSYKNYNASLGQELMDEGGTSPDWSKNDNLYKTDRAAAGLGDGSAVNGIARQYGSPGVTTRQYVQDASYVKLREVSLYYTVPKASYGKLFGNVVKGIKLGVSGNNVFVWTKYVGYDPEASQFGNRPIGAGVDLLSFPASRRLFFHLNFTF</sequence>
<protein>
    <submittedName>
        <fullName evidence="15">SusC/RagA family TonB-linked outer membrane protein</fullName>
    </submittedName>
</protein>
<evidence type="ECO:0000256" key="6">
    <source>
        <dbReference type="ARBA" id="ARBA00023077"/>
    </source>
</evidence>
<dbReference type="Pfam" id="PF00593">
    <property type="entry name" value="TonB_dep_Rec_b-barrel"/>
    <property type="match status" value="1"/>
</dbReference>
<proteinExistence type="inferred from homology"/>
<evidence type="ECO:0000256" key="7">
    <source>
        <dbReference type="ARBA" id="ARBA00023136"/>
    </source>
</evidence>
<dbReference type="Pfam" id="PF07715">
    <property type="entry name" value="Plug"/>
    <property type="match status" value="1"/>
</dbReference>
<keyword evidence="16" id="KW-1185">Reference proteome</keyword>
<evidence type="ECO:0000259" key="13">
    <source>
        <dbReference type="Pfam" id="PF00593"/>
    </source>
</evidence>
<keyword evidence="9 10" id="KW-0998">Cell outer membrane</keyword>
<evidence type="ECO:0000256" key="12">
    <source>
        <dbReference type="SAM" id="SignalP"/>
    </source>
</evidence>
<dbReference type="InterPro" id="IPR008969">
    <property type="entry name" value="CarboxyPept-like_regulatory"/>
</dbReference>
<keyword evidence="5 12" id="KW-0732">Signal</keyword>
<evidence type="ECO:0000256" key="8">
    <source>
        <dbReference type="ARBA" id="ARBA00023170"/>
    </source>
</evidence>
<feature type="chain" id="PRO_5046559139" evidence="12">
    <location>
        <begin position="22"/>
        <end position="1017"/>
    </location>
</feature>
<dbReference type="Gene3D" id="2.40.170.20">
    <property type="entry name" value="TonB-dependent receptor, beta-barrel domain"/>
    <property type="match status" value="1"/>
</dbReference>
<dbReference type="Proteomes" id="UP001597512">
    <property type="component" value="Unassembled WGS sequence"/>
</dbReference>
<evidence type="ECO:0000313" key="15">
    <source>
        <dbReference type="EMBL" id="MFD2934418.1"/>
    </source>
</evidence>
<dbReference type="InterPro" id="IPR000531">
    <property type="entry name" value="Beta-barrel_TonB"/>
</dbReference>
<keyword evidence="2 10" id="KW-0813">Transport</keyword>
<evidence type="ECO:0000256" key="4">
    <source>
        <dbReference type="ARBA" id="ARBA00022692"/>
    </source>
</evidence>
<dbReference type="InterPro" id="IPR023997">
    <property type="entry name" value="TonB-dep_OMP_SusC/RagA_CS"/>
</dbReference>
<evidence type="ECO:0000256" key="11">
    <source>
        <dbReference type="RuleBase" id="RU003357"/>
    </source>
</evidence>
<dbReference type="Pfam" id="PF13715">
    <property type="entry name" value="CarbopepD_reg_2"/>
    <property type="match status" value="1"/>
</dbReference>
<dbReference type="InterPro" id="IPR036942">
    <property type="entry name" value="Beta-barrel_TonB_sf"/>
</dbReference>
<keyword evidence="4 10" id="KW-0812">Transmembrane</keyword>
<dbReference type="EMBL" id="JBHUOM010000002">
    <property type="protein sequence ID" value="MFD2934418.1"/>
    <property type="molecule type" value="Genomic_DNA"/>
</dbReference>
<name>A0ABW6AJY7_9BACT</name>
<feature type="signal peptide" evidence="12">
    <location>
        <begin position="1"/>
        <end position="21"/>
    </location>
</feature>
<feature type="domain" description="TonB-dependent receptor-like beta-barrel" evidence="13">
    <location>
        <begin position="399"/>
        <end position="786"/>
    </location>
</feature>
<dbReference type="NCBIfam" id="TIGR04056">
    <property type="entry name" value="OMP_RagA_SusC"/>
    <property type="match status" value="1"/>
</dbReference>
<keyword evidence="6 11" id="KW-0798">TonB box</keyword>
<comment type="subcellular location">
    <subcellularLocation>
        <location evidence="1 10">Cell outer membrane</location>
        <topology evidence="1 10">Multi-pass membrane protein</topology>
    </subcellularLocation>
</comment>
<evidence type="ECO:0000259" key="14">
    <source>
        <dbReference type="Pfam" id="PF07715"/>
    </source>
</evidence>
<comment type="caution">
    <text evidence="15">The sequence shown here is derived from an EMBL/GenBank/DDBJ whole genome shotgun (WGS) entry which is preliminary data.</text>
</comment>
<dbReference type="PANTHER" id="PTHR30069">
    <property type="entry name" value="TONB-DEPENDENT OUTER MEMBRANE RECEPTOR"/>
    <property type="match status" value="1"/>
</dbReference>
<dbReference type="NCBIfam" id="TIGR04057">
    <property type="entry name" value="SusC_RagA_signa"/>
    <property type="match status" value="1"/>
</dbReference>
<keyword evidence="3 10" id="KW-1134">Transmembrane beta strand</keyword>